<reference evidence="1" key="2">
    <citation type="journal article" date="2015" name="Data Brief">
        <title>Shoot transcriptome of the giant reed, Arundo donax.</title>
        <authorList>
            <person name="Barrero R.A."/>
            <person name="Guerrero F.D."/>
            <person name="Moolhuijzen P."/>
            <person name="Goolsby J.A."/>
            <person name="Tidwell J."/>
            <person name="Bellgard S.E."/>
            <person name="Bellgard M.I."/>
        </authorList>
    </citation>
    <scope>NUCLEOTIDE SEQUENCE</scope>
    <source>
        <tissue evidence="1">Shoot tissue taken approximately 20 cm above the soil surface</tissue>
    </source>
</reference>
<sequence length="29" mass="3250">MYHIQLKKKIYALGKCGVAEVAVNAIFKL</sequence>
<proteinExistence type="predicted"/>
<name>A0A0A9EQ26_ARUDO</name>
<dbReference type="EMBL" id="GBRH01197905">
    <property type="protein sequence ID" value="JAD99990.1"/>
    <property type="molecule type" value="Transcribed_RNA"/>
</dbReference>
<organism evidence="1">
    <name type="scientific">Arundo donax</name>
    <name type="common">Giant reed</name>
    <name type="synonym">Donax arundinaceus</name>
    <dbReference type="NCBI Taxonomy" id="35708"/>
    <lineage>
        <taxon>Eukaryota</taxon>
        <taxon>Viridiplantae</taxon>
        <taxon>Streptophyta</taxon>
        <taxon>Embryophyta</taxon>
        <taxon>Tracheophyta</taxon>
        <taxon>Spermatophyta</taxon>
        <taxon>Magnoliopsida</taxon>
        <taxon>Liliopsida</taxon>
        <taxon>Poales</taxon>
        <taxon>Poaceae</taxon>
        <taxon>PACMAD clade</taxon>
        <taxon>Arundinoideae</taxon>
        <taxon>Arundineae</taxon>
        <taxon>Arundo</taxon>
    </lineage>
</organism>
<protein>
    <submittedName>
        <fullName evidence="1">Uncharacterized protein</fullName>
    </submittedName>
</protein>
<dbReference type="AlphaFoldDB" id="A0A0A9EQ26"/>
<evidence type="ECO:0000313" key="1">
    <source>
        <dbReference type="EMBL" id="JAD99990.1"/>
    </source>
</evidence>
<reference evidence="1" key="1">
    <citation type="submission" date="2014-09" db="EMBL/GenBank/DDBJ databases">
        <authorList>
            <person name="Magalhaes I.L.F."/>
            <person name="Oliveira U."/>
            <person name="Santos F.R."/>
            <person name="Vidigal T.H.D.A."/>
            <person name="Brescovit A.D."/>
            <person name="Santos A.J."/>
        </authorList>
    </citation>
    <scope>NUCLEOTIDE SEQUENCE</scope>
    <source>
        <tissue evidence="1">Shoot tissue taken approximately 20 cm above the soil surface</tissue>
    </source>
</reference>
<accession>A0A0A9EQ26</accession>